<dbReference type="OrthoDB" id="9984275at2759"/>
<dbReference type="Gene3D" id="1.25.40.10">
    <property type="entry name" value="Tetratricopeptide repeat domain"/>
    <property type="match status" value="1"/>
</dbReference>
<dbReference type="PANTHER" id="PTHR13768">
    <property type="entry name" value="SOLUBLE NSF ATTACHMENT PROTEIN SNAP"/>
    <property type="match status" value="1"/>
</dbReference>
<dbReference type="InterPro" id="IPR011990">
    <property type="entry name" value="TPR-like_helical_dom_sf"/>
</dbReference>
<dbReference type="GO" id="GO:0005483">
    <property type="term" value="F:soluble NSF attachment protein activity"/>
    <property type="evidence" value="ECO:0007669"/>
    <property type="project" value="TreeGrafter"/>
</dbReference>
<keyword evidence="4" id="KW-0931">ER-Golgi transport</keyword>
<feature type="region of interest" description="Disordered" evidence="5">
    <location>
        <begin position="54"/>
        <end position="73"/>
    </location>
</feature>
<dbReference type="GO" id="GO:0006886">
    <property type="term" value="P:intracellular protein transport"/>
    <property type="evidence" value="ECO:0007669"/>
    <property type="project" value="UniProtKB-UniRule"/>
</dbReference>
<comment type="function">
    <text evidence="4">Required for vesicular transport between the endoplasmic reticulum and the Golgi apparatus.</text>
</comment>
<dbReference type="InterPro" id="IPR000744">
    <property type="entry name" value="NSF_attach"/>
</dbReference>
<comment type="subcellular location">
    <subcellularLocation>
        <location evidence="4">Membrane</location>
        <topology evidence="4">Peripheral membrane protein</topology>
    </subcellularLocation>
</comment>
<evidence type="ECO:0000313" key="6">
    <source>
        <dbReference type="EMBL" id="CAB9499866.1"/>
    </source>
</evidence>
<accession>A0A9N8DD98</accession>
<protein>
    <submittedName>
        <fullName evidence="6">Beta-soluble NSF attachment protein</fullName>
    </submittedName>
</protein>
<sequence length="394" mass="43385">MKNDRWGTIGLRGDFPPPLLRWHSPNRPSSDAFASPPLLDWISSIHSSSICLTGHTTSNRTRSKQETKQNNQTAIMSAMAKRQKEKGDAFIAEAEQKLSKSKSSWFSSSKEKKYEEAAESMEQAANAYKVGGFNQEAGEAYRRAAEIHRDQLTNLNEASKDMAAAGKCFTKSNPEDAVKAFSEAVALYTDNGRITQAAKLCKECAELYENEEVSTDSEKSSIVLAIESYEQASELFGMEDAKSQSSQCLAKVAELCSGALDPPDLTRAAQIYDDLGRRCLDSNLLKFNAKGYFLQSTLCHLASGDPIGATQALQRYEGVDYTFGESREGKFARQLVECVENYDTEGFGTACFEYDRISKLDPWKTSILVKVKKTIDDEAGGGGGDGEEDDFDLT</sequence>
<dbReference type="GO" id="GO:0035494">
    <property type="term" value="P:SNARE complex disassembly"/>
    <property type="evidence" value="ECO:0007669"/>
    <property type="project" value="TreeGrafter"/>
</dbReference>
<evidence type="ECO:0000313" key="7">
    <source>
        <dbReference type="Proteomes" id="UP001153069"/>
    </source>
</evidence>
<dbReference type="AlphaFoldDB" id="A0A9N8DD98"/>
<dbReference type="Proteomes" id="UP001153069">
    <property type="component" value="Unassembled WGS sequence"/>
</dbReference>
<evidence type="ECO:0000256" key="4">
    <source>
        <dbReference type="RuleBase" id="RU367013"/>
    </source>
</evidence>
<dbReference type="GO" id="GO:0019905">
    <property type="term" value="F:syntaxin binding"/>
    <property type="evidence" value="ECO:0007669"/>
    <property type="project" value="TreeGrafter"/>
</dbReference>
<dbReference type="GO" id="GO:0005774">
    <property type="term" value="C:vacuolar membrane"/>
    <property type="evidence" value="ECO:0007669"/>
    <property type="project" value="TreeGrafter"/>
</dbReference>
<dbReference type="PANTHER" id="PTHR13768:SF8">
    <property type="entry name" value="ALPHA-SOLUBLE NSF ATTACHMENT PROTEIN"/>
    <property type="match status" value="1"/>
</dbReference>
<name>A0A9N8DD98_9STRA</name>
<dbReference type="SUPFAM" id="SSF48452">
    <property type="entry name" value="TPR-like"/>
    <property type="match status" value="1"/>
</dbReference>
<keyword evidence="4" id="KW-0472">Membrane</keyword>
<keyword evidence="2 4" id="KW-0813">Transport</keyword>
<proteinExistence type="inferred from homology"/>
<gene>
    <name evidence="6" type="ORF">SEMRO_70_G039100.1</name>
</gene>
<evidence type="ECO:0000256" key="2">
    <source>
        <dbReference type="ARBA" id="ARBA00022448"/>
    </source>
</evidence>
<keyword evidence="7" id="KW-1185">Reference proteome</keyword>
<dbReference type="GO" id="GO:0031201">
    <property type="term" value="C:SNARE complex"/>
    <property type="evidence" value="ECO:0007669"/>
    <property type="project" value="TreeGrafter"/>
</dbReference>
<evidence type="ECO:0000256" key="5">
    <source>
        <dbReference type="SAM" id="MobiDB-lite"/>
    </source>
</evidence>
<reference evidence="6" key="1">
    <citation type="submission" date="2020-06" db="EMBL/GenBank/DDBJ databases">
        <authorList>
            <consortium name="Plant Systems Biology data submission"/>
        </authorList>
    </citation>
    <scope>NUCLEOTIDE SEQUENCE</scope>
    <source>
        <strain evidence="6">D6</strain>
    </source>
</reference>
<evidence type="ECO:0000256" key="1">
    <source>
        <dbReference type="ARBA" id="ARBA00010050"/>
    </source>
</evidence>
<keyword evidence="3 4" id="KW-0653">Protein transport</keyword>
<evidence type="ECO:0000256" key="3">
    <source>
        <dbReference type="ARBA" id="ARBA00022927"/>
    </source>
</evidence>
<comment type="caution">
    <text evidence="6">The sequence shown here is derived from an EMBL/GenBank/DDBJ whole genome shotgun (WGS) entry which is preliminary data.</text>
</comment>
<dbReference type="EMBL" id="CAICTM010000069">
    <property type="protein sequence ID" value="CAB9499866.1"/>
    <property type="molecule type" value="Genomic_DNA"/>
</dbReference>
<organism evidence="6 7">
    <name type="scientific">Seminavis robusta</name>
    <dbReference type="NCBI Taxonomy" id="568900"/>
    <lineage>
        <taxon>Eukaryota</taxon>
        <taxon>Sar</taxon>
        <taxon>Stramenopiles</taxon>
        <taxon>Ochrophyta</taxon>
        <taxon>Bacillariophyta</taxon>
        <taxon>Bacillariophyceae</taxon>
        <taxon>Bacillariophycidae</taxon>
        <taxon>Naviculales</taxon>
        <taxon>Naviculaceae</taxon>
        <taxon>Seminavis</taxon>
    </lineage>
</organism>
<dbReference type="CDD" id="cd15832">
    <property type="entry name" value="SNAP"/>
    <property type="match status" value="1"/>
</dbReference>
<dbReference type="PRINTS" id="PR00448">
    <property type="entry name" value="NSFATTACHMNT"/>
</dbReference>
<comment type="similarity">
    <text evidence="1 4">Belongs to the SNAP family.</text>
</comment>
<dbReference type="Pfam" id="PF14938">
    <property type="entry name" value="SNAP"/>
    <property type="match status" value="1"/>
</dbReference>